<dbReference type="GO" id="GO:0005975">
    <property type="term" value="P:carbohydrate metabolic process"/>
    <property type="evidence" value="ECO:0007669"/>
    <property type="project" value="InterPro"/>
</dbReference>
<dbReference type="SUPFAM" id="SSF88713">
    <property type="entry name" value="Glycoside hydrolase/deacetylase"/>
    <property type="match status" value="1"/>
</dbReference>
<sequence>MGRAGPGRVKRRPGGRRARLVAEGGARARNPALECARGGGFSRTGAPSGHNGGARTKVGKMNKIRSCPRWVFIILLLGLILAASAIWHSLRAKQTPPPQAFIALLLPDKPASGKYSLAWQDAASEGGVAMMQITASQLVDMEPEQRARLRGIILPDTIHRYVDAALTGVLEEYVQAGGALWINYDAASENAGGRFLDKPALSRLVGVDYLLYRELGKQMVRRDLMLMPPSAVAELGITPGRFQPYPDGKSALLQASTYGYDQAAFSYLATRGSFPGRVLAQGPDGTLIAGVRDYGRGKVLFVNLPVTFLKIRTDGLWLQSYLHFFNSQVLHLPQLASVPDGVGGLVMNWHVDDANAIPYLDLLKKLGFLEQGPYSVHFTTGPDTNQPGDHRGMDLAHNPKAQDWVRRLSERGYEIGAHGGWAHNYFAFNINEHNGKRWEPYLANNKKDLEKLTQQPLTEYSAPNGHHPDWVTTWLRQHGVLAYYYVGDLSMGPTRAYIDPANMHGRPWAFPVSANGGIASFEEAVRNKLPSAQMTLWLQDMTRFAVQQRVARLVYFHPPGVYFYQQTVREWLAQTRTLGKQGVFHWYTMTELSRFLSQRELTQWQAAPAEGRDASWISISAHNPKTLARQSWLLPKTPTPPMLRSGQADIEALPDAWRITARSGQDLRFEYVQTASNTLESSHAQ</sequence>
<keyword evidence="4" id="KW-1185">Reference proteome</keyword>
<gene>
    <name evidence="3" type="ORF">D1345_11565</name>
</gene>
<name>A0AAD0RQM1_9NEIS</name>
<protein>
    <recommendedName>
        <fullName evidence="2">NodB homology domain-containing protein</fullName>
    </recommendedName>
</protein>
<feature type="domain" description="NodB homology" evidence="2">
    <location>
        <begin position="401"/>
        <end position="480"/>
    </location>
</feature>
<dbReference type="Proteomes" id="UP000259465">
    <property type="component" value="Chromosome"/>
</dbReference>
<dbReference type="Pfam" id="PF01522">
    <property type="entry name" value="Polysacc_deac_1"/>
    <property type="match status" value="1"/>
</dbReference>
<keyword evidence="1" id="KW-1133">Transmembrane helix</keyword>
<dbReference type="Gene3D" id="3.20.20.370">
    <property type="entry name" value="Glycoside hydrolase/deacetylase"/>
    <property type="match status" value="1"/>
</dbReference>
<dbReference type="InterPro" id="IPR002509">
    <property type="entry name" value="NODB_dom"/>
</dbReference>
<dbReference type="Gene3D" id="3.40.50.880">
    <property type="match status" value="1"/>
</dbReference>
<evidence type="ECO:0000259" key="2">
    <source>
        <dbReference type="Pfam" id="PF01522"/>
    </source>
</evidence>
<evidence type="ECO:0000256" key="1">
    <source>
        <dbReference type="SAM" id="Phobius"/>
    </source>
</evidence>
<proteinExistence type="predicted"/>
<dbReference type="InterPro" id="IPR029062">
    <property type="entry name" value="Class_I_gatase-like"/>
</dbReference>
<reference evidence="3 4" key="1">
    <citation type="submission" date="2018-08" db="EMBL/GenBank/DDBJ databases">
        <title>Complete genome sequence of JP2-74.</title>
        <authorList>
            <person name="Wu L."/>
        </authorList>
    </citation>
    <scope>NUCLEOTIDE SEQUENCE [LARGE SCALE GENOMIC DNA]</scope>
    <source>
        <strain evidence="3 4">JP2-74</strain>
    </source>
</reference>
<dbReference type="GO" id="GO:0016810">
    <property type="term" value="F:hydrolase activity, acting on carbon-nitrogen (but not peptide) bonds"/>
    <property type="evidence" value="ECO:0007669"/>
    <property type="project" value="InterPro"/>
</dbReference>
<feature type="transmembrane region" description="Helical" evidence="1">
    <location>
        <begin position="70"/>
        <end position="90"/>
    </location>
</feature>
<dbReference type="InterPro" id="IPR011330">
    <property type="entry name" value="Glyco_hydro/deAcase_b/a-brl"/>
</dbReference>
<evidence type="ECO:0000313" key="3">
    <source>
        <dbReference type="EMBL" id="AXT46790.1"/>
    </source>
</evidence>
<keyword evidence="1" id="KW-0472">Membrane</keyword>
<dbReference type="EMBL" id="CP031968">
    <property type="protein sequence ID" value="AXT46790.1"/>
    <property type="molecule type" value="Genomic_DNA"/>
</dbReference>
<evidence type="ECO:0000313" key="4">
    <source>
        <dbReference type="Proteomes" id="UP000259465"/>
    </source>
</evidence>
<keyword evidence="1" id="KW-0812">Transmembrane</keyword>
<dbReference type="KEGG" id="crz:D1345_11565"/>
<dbReference type="AlphaFoldDB" id="A0AAD0RQM1"/>
<accession>A0AAD0RQM1</accession>
<organism evidence="3 4">
    <name type="scientific">Chromobacterium rhizoryzae</name>
    <dbReference type="NCBI Taxonomy" id="1778675"/>
    <lineage>
        <taxon>Bacteria</taxon>
        <taxon>Pseudomonadati</taxon>
        <taxon>Pseudomonadota</taxon>
        <taxon>Betaproteobacteria</taxon>
        <taxon>Neisseriales</taxon>
        <taxon>Chromobacteriaceae</taxon>
        <taxon>Chromobacterium</taxon>
    </lineage>
</organism>